<dbReference type="PANTHER" id="PTHR10472">
    <property type="entry name" value="D-TYROSYL-TRNA TYR DEACYLASE"/>
    <property type="match status" value="1"/>
</dbReference>
<name>A0AAD5EHC4_UMBRA</name>
<dbReference type="PANTHER" id="PTHR10472:SF5">
    <property type="entry name" value="D-AMINOACYL-TRNA DEACYLASE 1"/>
    <property type="match status" value="1"/>
</dbReference>
<comment type="catalytic activity">
    <reaction evidence="4">
        <text>glycyl-tRNA(Ala) + H2O = tRNA(Ala) + glycine + H(+)</text>
        <dbReference type="Rhea" id="RHEA:53744"/>
        <dbReference type="Rhea" id="RHEA-COMP:9657"/>
        <dbReference type="Rhea" id="RHEA-COMP:13640"/>
        <dbReference type="ChEBI" id="CHEBI:15377"/>
        <dbReference type="ChEBI" id="CHEBI:15378"/>
        <dbReference type="ChEBI" id="CHEBI:57305"/>
        <dbReference type="ChEBI" id="CHEBI:78442"/>
        <dbReference type="ChEBI" id="CHEBI:78522"/>
        <dbReference type="EC" id="3.1.1.96"/>
    </reaction>
</comment>
<comment type="similarity">
    <text evidence="1 6">Belongs to the DTD family.</text>
</comment>
<evidence type="ECO:0000256" key="5">
    <source>
        <dbReference type="ARBA" id="ARBA00048018"/>
    </source>
</evidence>
<dbReference type="GO" id="GO:0000049">
    <property type="term" value="F:tRNA binding"/>
    <property type="evidence" value="ECO:0007669"/>
    <property type="project" value="UniProtKB-KW"/>
</dbReference>
<dbReference type="Proteomes" id="UP001206595">
    <property type="component" value="Unassembled WGS sequence"/>
</dbReference>
<dbReference type="NCBIfam" id="TIGR00256">
    <property type="entry name" value="D-aminoacyl-tRNA deacylase"/>
    <property type="match status" value="1"/>
</dbReference>
<evidence type="ECO:0000256" key="1">
    <source>
        <dbReference type="ARBA" id="ARBA00009673"/>
    </source>
</evidence>
<comment type="catalytic activity">
    <reaction evidence="5">
        <text>a D-aminoacyl-tRNA + H2O = a tRNA + a D-alpha-amino acid + H(+)</text>
        <dbReference type="Rhea" id="RHEA:13953"/>
        <dbReference type="Rhea" id="RHEA-COMP:10123"/>
        <dbReference type="Rhea" id="RHEA-COMP:10124"/>
        <dbReference type="ChEBI" id="CHEBI:15377"/>
        <dbReference type="ChEBI" id="CHEBI:15378"/>
        <dbReference type="ChEBI" id="CHEBI:59871"/>
        <dbReference type="ChEBI" id="CHEBI:78442"/>
        <dbReference type="ChEBI" id="CHEBI:79333"/>
        <dbReference type="EC" id="3.1.1.96"/>
    </reaction>
</comment>
<comment type="subcellular location">
    <subcellularLocation>
        <location evidence="6">Cytoplasm</location>
    </subcellularLocation>
</comment>
<accession>A0AAD5EHC4</accession>
<dbReference type="HAMAP" id="MF_00518">
    <property type="entry name" value="Deacylase_Dtd"/>
    <property type="match status" value="1"/>
</dbReference>
<proteinExistence type="inferred from homology"/>
<reference evidence="7" key="1">
    <citation type="submission" date="2021-06" db="EMBL/GenBank/DDBJ databases">
        <authorList>
            <consortium name="DOE Joint Genome Institute"/>
            <person name="Mondo S.J."/>
            <person name="Amses K.R."/>
            <person name="Simmons D.R."/>
            <person name="Longcore J.E."/>
            <person name="Seto K."/>
            <person name="Alves G.H."/>
            <person name="Bonds A.E."/>
            <person name="Quandt C.A."/>
            <person name="Davis W.J."/>
            <person name="Chang Y."/>
            <person name="Letcher P.M."/>
            <person name="Powell M.J."/>
            <person name="Kuo A."/>
            <person name="Labutti K."/>
            <person name="Pangilinan J."/>
            <person name="Andreopoulos W."/>
            <person name="Tritt A."/>
            <person name="Riley R."/>
            <person name="Hundley H."/>
            <person name="Johnson J."/>
            <person name="Lipzen A."/>
            <person name="Barry K."/>
            <person name="Berbee M.L."/>
            <person name="Buchler N.E."/>
            <person name="Grigoriev I.V."/>
            <person name="Spatafora J.W."/>
            <person name="Stajich J.E."/>
            <person name="James T.Y."/>
        </authorList>
    </citation>
    <scope>NUCLEOTIDE SEQUENCE</scope>
    <source>
        <strain evidence="7">AG</strain>
    </source>
</reference>
<dbReference type="EMBL" id="MU620897">
    <property type="protein sequence ID" value="KAI8583055.1"/>
    <property type="molecule type" value="Genomic_DNA"/>
</dbReference>
<evidence type="ECO:0000313" key="7">
    <source>
        <dbReference type="EMBL" id="KAI8583055.1"/>
    </source>
</evidence>
<dbReference type="EC" id="3.1.1.96" evidence="2 6"/>
<keyword evidence="8" id="KW-1185">Reference proteome</keyword>
<dbReference type="SUPFAM" id="SSF69500">
    <property type="entry name" value="DTD-like"/>
    <property type="match status" value="1"/>
</dbReference>
<sequence length="154" mass="17131">MRAVLQRVARASVSVDEQVVSSIGKGICVLVGISVDDNESDIDYMVRKLLTLRVFDEGGVMWKKSVQDMDLELLCVSQFTLFAKTTKGSKPDFHSSMKTADANEMYKKFLDKLGAAYKPEKIKDGVFGAMMMVEILNDGPVTIELDSRKFAYTS</sequence>
<keyword evidence="6" id="KW-0820">tRNA-binding</keyword>
<reference evidence="7" key="2">
    <citation type="journal article" date="2022" name="Proc. Natl. Acad. Sci. U.S.A.">
        <title>Diploid-dominant life cycles characterize the early evolution of Fungi.</title>
        <authorList>
            <person name="Amses K.R."/>
            <person name="Simmons D.R."/>
            <person name="Longcore J.E."/>
            <person name="Mondo S.J."/>
            <person name="Seto K."/>
            <person name="Jeronimo G.H."/>
            <person name="Bonds A.E."/>
            <person name="Quandt C.A."/>
            <person name="Davis W.J."/>
            <person name="Chang Y."/>
            <person name="Federici B.A."/>
            <person name="Kuo A."/>
            <person name="LaButti K."/>
            <person name="Pangilinan J."/>
            <person name="Andreopoulos W."/>
            <person name="Tritt A."/>
            <person name="Riley R."/>
            <person name="Hundley H."/>
            <person name="Johnson J."/>
            <person name="Lipzen A."/>
            <person name="Barry K."/>
            <person name="Lang B.F."/>
            <person name="Cuomo C.A."/>
            <person name="Buchler N.E."/>
            <person name="Grigoriev I.V."/>
            <person name="Spatafora J.W."/>
            <person name="Stajich J.E."/>
            <person name="James T.Y."/>
        </authorList>
    </citation>
    <scope>NUCLEOTIDE SEQUENCE</scope>
    <source>
        <strain evidence="7">AG</strain>
    </source>
</reference>
<protein>
    <recommendedName>
        <fullName evidence="3 6">D-aminoacyl-tRNA deacylase</fullName>
        <ecNumber evidence="2 6">3.1.1.96</ecNumber>
    </recommendedName>
</protein>
<comment type="caution">
    <text evidence="7">The sequence shown here is derived from an EMBL/GenBank/DDBJ whole genome shotgun (WGS) entry which is preliminary data.</text>
</comment>
<evidence type="ECO:0000256" key="3">
    <source>
        <dbReference type="ARBA" id="ARBA00020007"/>
    </source>
</evidence>
<dbReference type="Gene3D" id="3.50.80.10">
    <property type="entry name" value="D-tyrosyl-tRNA(Tyr) deacylase"/>
    <property type="match status" value="1"/>
</dbReference>
<dbReference type="GO" id="GO:0005737">
    <property type="term" value="C:cytoplasm"/>
    <property type="evidence" value="ECO:0007669"/>
    <property type="project" value="UniProtKB-SubCell"/>
</dbReference>
<keyword evidence="6" id="KW-0694">RNA-binding</keyword>
<dbReference type="AlphaFoldDB" id="A0AAD5EHC4"/>
<dbReference type="Pfam" id="PF02580">
    <property type="entry name" value="Tyr_Deacylase"/>
    <property type="match status" value="1"/>
</dbReference>
<evidence type="ECO:0000256" key="6">
    <source>
        <dbReference type="RuleBase" id="RU003470"/>
    </source>
</evidence>
<dbReference type="CDD" id="cd00563">
    <property type="entry name" value="Dtyr_deacylase"/>
    <property type="match status" value="1"/>
</dbReference>
<dbReference type="InterPro" id="IPR023509">
    <property type="entry name" value="DTD-like_sf"/>
</dbReference>
<gene>
    <name evidence="7" type="ORF">K450DRAFT_268583</name>
</gene>
<evidence type="ECO:0000313" key="8">
    <source>
        <dbReference type="Proteomes" id="UP001206595"/>
    </source>
</evidence>
<dbReference type="GO" id="GO:0051500">
    <property type="term" value="F:D-tyrosyl-tRNA(Tyr) deacylase activity"/>
    <property type="evidence" value="ECO:0007669"/>
    <property type="project" value="TreeGrafter"/>
</dbReference>
<dbReference type="RefSeq" id="XP_051448059.1">
    <property type="nucleotide sequence ID" value="XM_051592886.1"/>
</dbReference>
<dbReference type="GeneID" id="75918228"/>
<evidence type="ECO:0000256" key="2">
    <source>
        <dbReference type="ARBA" id="ARBA00013056"/>
    </source>
</evidence>
<evidence type="ECO:0000256" key="4">
    <source>
        <dbReference type="ARBA" id="ARBA00047676"/>
    </source>
</evidence>
<keyword evidence="6" id="KW-0378">Hydrolase</keyword>
<dbReference type="FunFam" id="3.50.80.10:FF:000001">
    <property type="entry name" value="D-aminoacyl-tRNA deacylase"/>
    <property type="match status" value="1"/>
</dbReference>
<keyword evidence="6" id="KW-0963">Cytoplasm</keyword>
<dbReference type="InterPro" id="IPR003732">
    <property type="entry name" value="Daa-tRNA_deacyls_DTD"/>
</dbReference>
<organism evidence="7 8">
    <name type="scientific">Umbelopsis ramanniana AG</name>
    <dbReference type="NCBI Taxonomy" id="1314678"/>
    <lineage>
        <taxon>Eukaryota</taxon>
        <taxon>Fungi</taxon>
        <taxon>Fungi incertae sedis</taxon>
        <taxon>Mucoromycota</taxon>
        <taxon>Mucoromycotina</taxon>
        <taxon>Umbelopsidomycetes</taxon>
        <taxon>Umbelopsidales</taxon>
        <taxon>Umbelopsidaceae</taxon>
        <taxon>Umbelopsis</taxon>
    </lineage>
</organism>